<gene>
    <name evidence="2" type="ORF">G9Q97_05545</name>
</gene>
<dbReference type="Pfam" id="PF01872">
    <property type="entry name" value="RibD_C"/>
    <property type="match status" value="1"/>
</dbReference>
<comment type="caution">
    <text evidence="2">The sequence shown here is derived from an EMBL/GenBank/DDBJ whole genome shotgun (WGS) entry which is preliminary data.</text>
</comment>
<dbReference type="Proteomes" id="UP000649799">
    <property type="component" value="Unassembled WGS sequence"/>
</dbReference>
<feature type="domain" description="Bacterial bifunctional deaminase-reductase C-terminal" evidence="1">
    <location>
        <begin position="2"/>
        <end position="162"/>
    </location>
</feature>
<dbReference type="Gene3D" id="3.40.430.10">
    <property type="entry name" value="Dihydrofolate Reductase, subunit A"/>
    <property type="match status" value="1"/>
</dbReference>
<organism evidence="2 3">
    <name type="scientific">Cyclobacterium plantarum</name>
    <dbReference type="NCBI Taxonomy" id="2716263"/>
    <lineage>
        <taxon>Bacteria</taxon>
        <taxon>Pseudomonadati</taxon>
        <taxon>Bacteroidota</taxon>
        <taxon>Cytophagia</taxon>
        <taxon>Cytophagales</taxon>
        <taxon>Cyclobacteriaceae</taxon>
        <taxon>Cyclobacterium</taxon>
    </lineage>
</organism>
<reference evidence="2 3" key="1">
    <citation type="submission" date="2020-03" db="EMBL/GenBank/DDBJ databases">
        <title>Cyclobacterium plantarum sp. nov., a marine bacterium isolated from a coastal-marine wetland.</title>
        <authorList>
            <person name="Sanchez-Porro C."/>
            <person name="Ventosa A."/>
            <person name="Amoozegar M."/>
        </authorList>
    </citation>
    <scope>NUCLEOTIDE SEQUENCE [LARGE SCALE GENOMIC DNA]</scope>
    <source>
        <strain evidence="2 3">GBPx2</strain>
    </source>
</reference>
<dbReference type="EMBL" id="JAANYN010000002">
    <property type="protein sequence ID" value="NHE56279.1"/>
    <property type="molecule type" value="Genomic_DNA"/>
</dbReference>
<proteinExistence type="predicted"/>
<dbReference type="InterPro" id="IPR050765">
    <property type="entry name" value="Riboflavin_Biosynth_HTPR"/>
</dbReference>
<dbReference type="RefSeq" id="WP_166143953.1">
    <property type="nucleotide sequence ID" value="NZ_JAANYN010000002.1"/>
</dbReference>
<dbReference type="PANTHER" id="PTHR38011">
    <property type="entry name" value="DIHYDROFOLATE REDUCTASE FAMILY PROTEIN (AFU_ORTHOLOGUE AFUA_8G06820)"/>
    <property type="match status" value="1"/>
</dbReference>
<dbReference type="InterPro" id="IPR024072">
    <property type="entry name" value="DHFR-like_dom_sf"/>
</dbReference>
<evidence type="ECO:0000313" key="3">
    <source>
        <dbReference type="Proteomes" id="UP000649799"/>
    </source>
</evidence>
<dbReference type="InterPro" id="IPR002734">
    <property type="entry name" value="RibDG_C"/>
</dbReference>
<protein>
    <submittedName>
        <fullName evidence="2">Dihydrofolate reductase</fullName>
    </submittedName>
</protein>
<sequence length="189" mass="21603">MRKIIYAQMVSLDGYIEGPNGSLSWSAPGVELHKHFNDLYLSGEIDTSIYGRRLYDNMASYWPSVKEDGSASDVEKEFAGIWKQVPKLVYSKTLKTTSWNSKLVRELIPEEIQQLKEQEGNKIEIGGGNLAEAFIRLGLVDEFWMYVHPVVLGGGKPYFPAGLEMPLFFIDTLEFPCKVLRLRYKFLKK</sequence>
<dbReference type="PANTHER" id="PTHR38011:SF11">
    <property type="entry name" value="2,5-DIAMINO-6-RIBOSYLAMINO-4(3H)-PYRIMIDINONE 5'-PHOSPHATE REDUCTASE"/>
    <property type="match status" value="1"/>
</dbReference>
<keyword evidence="3" id="KW-1185">Reference proteome</keyword>
<evidence type="ECO:0000313" key="2">
    <source>
        <dbReference type="EMBL" id="NHE56279.1"/>
    </source>
</evidence>
<accession>A0ABX0H389</accession>
<name>A0ABX0H389_9BACT</name>
<evidence type="ECO:0000259" key="1">
    <source>
        <dbReference type="Pfam" id="PF01872"/>
    </source>
</evidence>
<dbReference type="SUPFAM" id="SSF53597">
    <property type="entry name" value="Dihydrofolate reductase-like"/>
    <property type="match status" value="1"/>
</dbReference>